<sequence>MHLLLACLHGLWLRRLLRHLARPRRWRAPCATACGPSWHTRAPRPGQATTCVMPKPPAGSGVSMMTAGSNALPLARSRRKIWAERLTCCTSDLLRERGEMLHSDECG</sequence>
<gene>
    <name evidence="2" type="ORF">SCF082_LOCUS11458</name>
</gene>
<reference evidence="2 3" key="1">
    <citation type="submission" date="2024-02" db="EMBL/GenBank/DDBJ databases">
        <authorList>
            <person name="Chen Y."/>
            <person name="Shah S."/>
            <person name="Dougan E. K."/>
            <person name="Thang M."/>
            <person name="Chan C."/>
        </authorList>
    </citation>
    <scope>NUCLEOTIDE SEQUENCE [LARGE SCALE GENOMIC DNA]</scope>
</reference>
<feature type="chain" id="PRO_5046023556" description="Secreted protein" evidence="1">
    <location>
        <begin position="19"/>
        <end position="107"/>
    </location>
</feature>
<protein>
    <recommendedName>
        <fullName evidence="4">Secreted protein</fullName>
    </recommendedName>
</protein>
<feature type="signal peptide" evidence="1">
    <location>
        <begin position="1"/>
        <end position="18"/>
    </location>
</feature>
<evidence type="ECO:0000313" key="2">
    <source>
        <dbReference type="EMBL" id="CAK9012305.1"/>
    </source>
</evidence>
<evidence type="ECO:0008006" key="4">
    <source>
        <dbReference type="Google" id="ProtNLM"/>
    </source>
</evidence>
<evidence type="ECO:0000256" key="1">
    <source>
        <dbReference type="SAM" id="SignalP"/>
    </source>
</evidence>
<dbReference type="EMBL" id="CAXAMM010006780">
    <property type="protein sequence ID" value="CAK9012305.1"/>
    <property type="molecule type" value="Genomic_DNA"/>
</dbReference>
<evidence type="ECO:0000313" key="3">
    <source>
        <dbReference type="Proteomes" id="UP001642464"/>
    </source>
</evidence>
<organism evidence="2 3">
    <name type="scientific">Durusdinium trenchii</name>
    <dbReference type="NCBI Taxonomy" id="1381693"/>
    <lineage>
        <taxon>Eukaryota</taxon>
        <taxon>Sar</taxon>
        <taxon>Alveolata</taxon>
        <taxon>Dinophyceae</taxon>
        <taxon>Suessiales</taxon>
        <taxon>Symbiodiniaceae</taxon>
        <taxon>Durusdinium</taxon>
    </lineage>
</organism>
<keyword evidence="1" id="KW-0732">Signal</keyword>
<name>A0ABP0JDD4_9DINO</name>
<proteinExistence type="predicted"/>
<dbReference type="Proteomes" id="UP001642464">
    <property type="component" value="Unassembled WGS sequence"/>
</dbReference>
<accession>A0ABP0JDD4</accession>
<comment type="caution">
    <text evidence="2">The sequence shown here is derived from an EMBL/GenBank/DDBJ whole genome shotgun (WGS) entry which is preliminary data.</text>
</comment>
<keyword evidence="3" id="KW-1185">Reference proteome</keyword>